<dbReference type="InterPro" id="IPR000620">
    <property type="entry name" value="EamA_dom"/>
</dbReference>
<evidence type="ECO:0000256" key="5">
    <source>
        <dbReference type="ARBA" id="ARBA00023136"/>
    </source>
</evidence>
<feature type="transmembrane region" description="Helical" evidence="6">
    <location>
        <begin position="12"/>
        <end position="31"/>
    </location>
</feature>
<keyword evidence="4 6" id="KW-1133">Transmembrane helix</keyword>
<evidence type="ECO:0000256" key="2">
    <source>
        <dbReference type="ARBA" id="ARBA00007635"/>
    </source>
</evidence>
<dbReference type="GO" id="GO:0022857">
    <property type="term" value="F:transmembrane transporter activity"/>
    <property type="evidence" value="ECO:0007669"/>
    <property type="project" value="InterPro"/>
</dbReference>
<accession>A0AAN8VDU0</accession>
<evidence type="ECO:0000256" key="4">
    <source>
        <dbReference type="ARBA" id="ARBA00022989"/>
    </source>
</evidence>
<dbReference type="InterPro" id="IPR037185">
    <property type="entry name" value="EmrE-like"/>
</dbReference>
<evidence type="ECO:0000256" key="6">
    <source>
        <dbReference type="RuleBase" id="RU363077"/>
    </source>
</evidence>
<dbReference type="GO" id="GO:0016020">
    <property type="term" value="C:membrane"/>
    <property type="evidence" value="ECO:0007669"/>
    <property type="project" value="UniProtKB-SubCell"/>
</dbReference>
<evidence type="ECO:0000313" key="8">
    <source>
        <dbReference type="EMBL" id="KAK6933218.1"/>
    </source>
</evidence>
<feature type="domain" description="EamA" evidence="7">
    <location>
        <begin position="185"/>
        <end position="324"/>
    </location>
</feature>
<gene>
    <name evidence="8" type="ORF">RJ641_036112</name>
</gene>
<comment type="caution">
    <text evidence="8">The sequence shown here is derived from an EMBL/GenBank/DDBJ whole genome shotgun (WGS) entry which is preliminary data.</text>
</comment>
<feature type="transmembrane region" description="Helical" evidence="6">
    <location>
        <begin position="280"/>
        <end position="300"/>
    </location>
</feature>
<keyword evidence="9" id="KW-1185">Reference proteome</keyword>
<sequence>MMERLLRFLKRGRAYLLVIFLQFGYAGNAILSKSALNKGMSHFTFVVYRHAFATAIFGPIALFLERDKRPKMTASIFLKIIVLGLLEPVLDQNLYYAGMKYTTAAFAATMCNVLPAVAFIMAWILRLEKVDLRKRHSQAKVLGTIVTVGGAMIMTLLSGPSLKLPGSREHHNAATNVVHQENPLKGAILIACGCFCWASFVILQAITLKSYPAELSLTALICMMGTIEGSMLAFAMERGNTAVWAVHFDTKLAAALYSGIICSGLAFFISGLIMKEKGPVFVTTFNPLSMVIVTILGFFILSEQLLLGRIIGAMVIVVGLYLVIWGKKKDPSASKPNCPSCDRIVPSDLPVVVENKAVENKNLETLNQDCVAVEVTKIELPTN</sequence>
<keyword evidence="5 6" id="KW-0472">Membrane</keyword>
<organism evidence="8 9">
    <name type="scientific">Dillenia turbinata</name>
    <dbReference type="NCBI Taxonomy" id="194707"/>
    <lineage>
        <taxon>Eukaryota</taxon>
        <taxon>Viridiplantae</taxon>
        <taxon>Streptophyta</taxon>
        <taxon>Embryophyta</taxon>
        <taxon>Tracheophyta</taxon>
        <taxon>Spermatophyta</taxon>
        <taxon>Magnoliopsida</taxon>
        <taxon>eudicotyledons</taxon>
        <taxon>Gunneridae</taxon>
        <taxon>Pentapetalae</taxon>
        <taxon>Dilleniales</taxon>
        <taxon>Dilleniaceae</taxon>
        <taxon>Dillenia</taxon>
    </lineage>
</organism>
<reference evidence="8 9" key="1">
    <citation type="submission" date="2023-12" db="EMBL/GenBank/DDBJ databases">
        <title>A high-quality genome assembly for Dillenia turbinata (Dilleniales).</title>
        <authorList>
            <person name="Chanderbali A."/>
        </authorList>
    </citation>
    <scope>NUCLEOTIDE SEQUENCE [LARGE SCALE GENOMIC DNA]</scope>
    <source>
        <strain evidence="8">LSX21</strain>
        <tissue evidence="8">Leaf</tissue>
    </source>
</reference>
<feature type="transmembrane region" description="Helical" evidence="6">
    <location>
        <begin position="104"/>
        <end position="127"/>
    </location>
</feature>
<evidence type="ECO:0000259" key="7">
    <source>
        <dbReference type="Pfam" id="PF00892"/>
    </source>
</evidence>
<protein>
    <recommendedName>
        <fullName evidence="6">WAT1-related protein</fullName>
    </recommendedName>
</protein>
<feature type="transmembrane region" description="Helical" evidence="6">
    <location>
        <begin position="43"/>
        <end position="64"/>
    </location>
</feature>
<feature type="transmembrane region" description="Helical" evidence="6">
    <location>
        <begin position="76"/>
        <end position="98"/>
    </location>
</feature>
<evidence type="ECO:0000256" key="1">
    <source>
        <dbReference type="ARBA" id="ARBA00004141"/>
    </source>
</evidence>
<evidence type="ECO:0000313" key="9">
    <source>
        <dbReference type="Proteomes" id="UP001370490"/>
    </source>
</evidence>
<dbReference type="EMBL" id="JBAMMX010000009">
    <property type="protein sequence ID" value="KAK6933218.1"/>
    <property type="molecule type" value="Genomic_DNA"/>
</dbReference>
<dbReference type="Proteomes" id="UP001370490">
    <property type="component" value="Unassembled WGS sequence"/>
</dbReference>
<dbReference type="Pfam" id="PF00892">
    <property type="entry name" value="EamA"/>
    <property type="match status" value="2"/>
</dbReference>
<feature type="transmembrane region" description="Helical" evidence="6">
    <location>
        <begin position="254"/>
        <end position="273"/>
    </location>
</feature>
<dbReference type="AlphaFoldDB" id="A0AAN8VDU0"/>
<name>A0AAN8VDU0_9MAGN</name>
<evidence type="ECO:0000256" key="3">
    <source>
        <dbReference type="ARBA" id="ARBA00022692"/>
    </source>
</evidence>
<feature type="transmembrane region" description="Helical" evidence="6">
    <location>
        <begin position="187"/>
        <end position="208"/>
    </location>
</feature>
<keyword evidence="3 6" id="KW-0812">Transmembrane</keyword>
<feature type="transmembrane region" description="Helical" evidence="6">
    <location>
        <begin position="306"/>
        <end position="325"/>
    </location>
</feature>
<dbReference type="PANTHER" id="PTHR31218">
    <property type="entry name" value="WAT1-RELATED PROTEIN"/>
    <property type="match status" value="1"/>
</dbReference>
<dbReference type="InterPro" id="IPR030184">
    <property type="entry name" value="WAT1-related"/>
</dbReference>
<proteinExistence type="inferred from homology"/>
<comment type="subcellular location">
    <subcellularLocation>
        <location evidence="1 6">Membrane</location>
        <topology evidence="1 6">Multi-pass membrane protein</topology>
    </subcellularLocation>
</comment>
<feature type="transmembrane region" description="Helical" evidence="6">
    <location>
        <begin position="215"/>
        <end position="234"/>
    </location>
</feature>
<feature type="transmembrane region" description="Helical" evidence="6">
    <location>
        <begin position="139"/>
        <end position="157"/>
    </location>
</feature>
<comment type="similarity">
    <text evidence="2 6">Belongs to the drug/metabolite transporter (DMT) superfamily. Plant drug/metabolite exporter (P-DME) (TC 2.A.7.4) family.</text>
</comment>
<feature type="domain" description="EamA" evidence="7">
    <location>
        <begin position="14"/>
        <end position="155"/>
    </location>
</feature>
<dbReference type="SUPFAM" id="SSF103481">
    <property type="entry name" value="Multidrug resistance efflux transporter EmrE"/>
    <property type="match status" value="2"/>
</dbReference>